<name>A0A2S7SYR2_9BACT</name>
<dbReference type="EMBL" id="PPSL01000002">
    <property type="protein sequence ID" value="PQJ11666.1"/>
    <property type="molecule type" value="Genomic_DNA"/>
</dbReference>
<dbReference type="Pfam" id="PF17963">
    <property type="entry name" value="Big_9"/>
    <property type="match status" value="1"/>
</dbReference>
<evidence type="ECO:0000313" key="4">
    <source>
        <dbReference type="Proteomes" id="UP000239872"/>
    </source>
</evidence>
<comment type="caution">
    <text evidence="3">The sequence shown here is derived from an EMBL/GenBank/DDBJ whole genome shotgun (WGS) entry which is preliminary data.</text>
</comment>
<dbReference type="AlphaFoldDB" id="A0A2S7SYR2"/>
<reference evidence="3 4" key="1">
    <citation type="submission" date="2018-01" db="EMBL/GenBank/DDBJ databases">
        <title>A novel member of the phylum Bacteroidetes isolated from glacier ice.</title>
        <authorList>
            <person name="Liu Q."/>
            <person name="Xin Y.-H."/>
        </authorList>
    </citation>
    <scope>NUCLEOTIDE SEQUENCE [LARGE SCALE GENOMIC DNA]</scope>
    <source>
        <strain evidence="3 4">RB1R16</strain>
    </source>
</reference>
<gene>
    <name evidence="3" type="ORF">CJD36_007680</name>
</gene>
<keyword evidence="1" id="KW-0732">Signal</keyword>
<dbReference type="InterPro" id="IPR026444">
    <property type="entry name" value="Secre_tail"/>
</dbReference>
<dbReference type="Pfam" id="PF18962">
    <property type="entry name" value="Por_Secre_tail"/>
    <property type="match status" value="1"/>
</dbReference>
<dbReference type="Proteomes" id="UP000239872">
    <property type="component" value="Unassembled WGS sequence"/>
</dbReference>
<feature type="chain" id="PRO_5015671041" description="Secretion system C-terminal sorting domain-containing protein" evidence="1">
    <location>
        <begin position="24"/>
        <end position="599"/>
    </location>
</feature>
<proteinExistence type="predicted"/>
<sequence>MKKNLLFVICSVLLLCAGNVAKASSPVTFTGGHTQFLAACENGPHYSINGLLAITDSDLGETETWSVVTNASHGTLAAGFSTTSTGTIITPTGLTYTPAIGYVGIDSFSVEVSDGATFDTTMIYVTVNPLPVAGTISGGSSVCIGASFTLTASVSGGTWSASNAHATVSGGIVSGIIAGIDTISYSVTNSCGTATATQAVTIDPIPAAGPLAGASAVCVGGTITLTGASTGGSWSTPSADATVVGGAVTGVAGGVATISYITSGTCGMDTATMNITIDTGIVTPAGITGTDTMCAGAMTTLSNTSAGGVWTSTSLGAITSAGILTADSATSGADTVIYSLTNGCGTGSVSHTVFINPLPFAGVITGFDSVCAGSTITLTTTGTGGVWSSNIPEFAAVDATGHVIGGLNGTSVIRYTVTNACGTASATHTVRVNIPAQPIIGDASICQLALSMFIDAVGGGTWSSSDFLTVAILGGNAVGLQLGTATITYTVSNACGTTSATLDVEVIDCANGVNEVAANNTQLSLSPNPNTGAFTIQLPSSASANANVVITNVLGAKVKEFTMNTNQATEVNMDVPAGVYFLSATVNNTVYTTKMVIAK</sequence>
<dbReference type="NCBIfam" id="TIGR04183">
    <property type="entry name" value="Por_Secre_tail"/>
    <property type="match status" value="1"/>
</dbReference>
<evidence type="ECO:0000259" key="2">
    <source>
        <dbReference type="Pfam" id="PF18962"/>
    </source>
</evidence>
<keyword evidence="4" id="KW-1185">Reference proteome</keyword>
<dbReference type="Gene3D" id="2.60.40.3440">
    <property type="match status" value="1"/>
</dbReference>
<evidence type="ECO:0000256" key="1">
    <source>
        <dbReference type="SAM" id="SignalP"/>
    </source>
</evidence>
<dbReference type="RefSeq" id="WP_105038546.1">
    <property type="nucleotide sequence ID" value="NZ_PPSL01000002.1"/>
</dbReference>
<accession>A0A2S7SYR2</accession>
<evidence type="ECO:0000313" key="3">
    <source>
        <dbReference type="EMBL" id="PQJ11666.1"/>
    </source>
</evidence>
<protein>
    <recommendedName>
        <fullName evidence="2">Secretion system C-terminal sorting domain-containing protein</fullName>
    </recommendedName>
</protein>
<organism evidence="3 4">
    <name type="scientific">Flavipsychrobacter stenotrophus</name>
    <dbReference type="NCBI Taxonomy" id="2077091"/>
    <lineage>
        <taxon>Bacteria</taxon>
        <taxon>Pseudomonadati</taxon>
        <taxon>Bacteroidota</taxon>
        <taxon>Chitinophagia</taxon>
        <taxon>Chitinophagales</taxon>
        <taxon>Chitinophagaceae</taxon>
        <taxon>Flavipsychrobacter</taxon>
    </lineage>
</organism>
<feature type="domain" description="Secretion system C-terminal sorting" evidence="2">
    <location>
        <begin position="527"/>
        <end position="597"/>
    </location>
</feature>
<feature type="signal peptide" evidence="1">
    <location>
        <begin position="1"/>
        <end position="23"/>
    </location>
</feature>
<dbReference type="OrthoDB" id="9765926at2"/>